<dbReference type="RefSeq" id="XP_013419256.1">
    <property type="nucleotide sequence ID" value="XM_013563802.1"/>
</dbReference>
<dbReference type="Proteomes" id="UP000085678">
    <property type="component" value="Unplaced"/>
</dbReference>
<reference evidence="4" key="1">
    <citation type="submission" date="2025-08" db="UniProtKB">
        <authorList>
            <consortium name="RefSeq"/>
        </authorList>
    </citation>
    <scope>IDENTIFICATION</scope>
    <source>
        <tissue evidence="4">Gonads</tissue>
    </source>
</reference>
<feature type="compositionally biased region" description="Basic and acidic residues" evidence="1">
    <location>
        <begin position="43"/>
        <end position="62"/>
    </location>
</feature>
<dbReference type="InParanoid" id="A0A1S3KAG7"/>
<evidence type="ECO:0000313" key="4">
    <source>
        <dbReference type="RefSeq" id="XP_013419256.1"/>
    </source>
</evidence>
<dbReference type="InterPro" id="IPR018379">
    <property type="entry name" value="BEN_domain"/>
</dbReference>
<evidence type="ECO:0000259" key="2">
    <source>
        <dbReference type="SMART" id="SM01025"/>
    </source>
</evidence>
<organism evidence="3 4">
    <name type="scientific">Lingula anatina</name>
    <name type="common">Brachiopod</name>
    <name type="synonym">Lingula unguis</name>
    <dbReference type="NCBI Taxonomy" id="7574"/>
    <lineage>
        <taxon>Eukaryota</taxon>
        <taxon>Metazoa</taxon>
        <taxon>Spiralia</taxon>
        <taxon>Lophotrochozoa</taxon>
        <taxon>Brachiopoda</taxon>
        <taxon>Linguliformea</taxon>
        <taxon>Lingulata</taxon>
        <taxon>Lingulida</taxon>
        <taxon>Linguloidea</taxon>
        <taxon>Lingulidae</taxon>
        <taxon>Lingula</taxon>
    </lineage>
</organism>
<dbReference type="GO" id="GO:0003677">
    <property type="term" value="F:DNA binding"/>
    <property type="evidence" value="ECO:0007669"/>
    <property type="project" value="InterPro"/>
</dbReference>
<gene>
    <name evidence="4" type="primary">LOC106179974</name>
</gene>
<evidence type="ECO:0000313" key="3">
    <source>
        <dbReference type="Proteomes" id="UP000085678"/>
    </source>
</evidence>
<dbReference type="Gene3D" id="1.10.10.2590">
    <property type="entry name" value="BEN domain"/>
    <property type="match status" value="1"/>
</dbReference>
<dbReference type="KEGG" id="lak:106179974"/>
<keyword evidence="3" id="KW-1185">Reference proteome</keyword>
<dbReference type="GeneID" id="106179974"/>
<accession>A0A1S3KAG7</accession>
<name>A0A1S3KAG7_LINAN</name>
<feature type="region of interest" description="Disordered" evidence="1">
    <location>
        <begin position="43"/>
        <end position="90"/>
    </location>
</feature>
<dbReference type="SMART" id="SM01025">
    <property type="entry name" value="BEN"/>
    <property type="match status" value="1"/>
</dbReference>
<dbReference type="OrthoDB" id="6130305at2759"/>
<sequence>MCETACRAKEATTNSMKSKQVSNLNNVNRQFQIPRVIKRKLRDRETTGKMKKTEPTLSETRKAGNATQESEGDEEACNAKGYPKVAQKQPRQEYRACNAKGYPEVAQKQPRQFRSIDCDNCRHLKRKVAKLRKRVKLLERSKGYIEDDYAIPRPGLLPKKIGEKYKMVELVPGSSIYIHRPDLVSCFKPGKMKKGSVKYGLRMARWLMSVFFSSEEIANGTLNSSTEGKKQLNPRTIKAIIDICSKNSPATPGQLRQAIACKITSFSCKSRKNKKSPGKTTED</sequence>
<proteinExistence type="predicted"/>
<protein>
    <submittedName>
        <fullName evidence="4">Uncharacterized protein LOC106179974 isoform X1</fullName>
    </submittedName>
</protein>
<evidence type="ECO:0000256" key="1">
    <source>
        <dbReference type="SAM" id="MobiDB-lite"/>
    </source>
</evidence>
<feature type="domain" description="BEN" evidence="2">
    <location>
        <begin position="201"/>
        <end position="274"/>
    </location>
</feature>
<dbReference type="AlphaFoldDB" id="A0A1S3KAG7"/>